<keyword evidence="5" id="KW-0408">Iron</keyword>
<dbReference type="GO" id="GO:0020037">
    <property type="term" value="F:heme binding"/>
    <property type="evidence" value="ECO:0007669"/>
    <property type="project" value="InterPro"/>
</dbReference>
<name>A0A4Y9Y187_9APHY</name>
<dbReference type="GO" id="GO:0016705">
    <property type="term" value="F:oxidoreductase activity, acting on paired donors, with incorporation or reduction of molecular oxygen"/>
    <property type="evidence" value="ECO:0007669"/>
    <property type="project" value="InterPro"/>
</dbReference>
<gene>
    <name evidence="6" type="ORF">EVJ58_g8754</name>
</gene>
<comment type="cofactor">
    <cofactor evidence="1">
        <name>heme</name>
        <dbReference type="ChEBI" id="CHEBI:30413"/>
    </cofactor>
</comment>
<proteinExistence type="inferred from homology"/>
<evidence type="ECO:0008006" key="8">
    <source>
        <dbReference type="Google" id="ProtNLM"/>
    </source>
</evidence>
<protein>
    <recommendedName>
        <fullName evidence="8">Cytochrome P450</fullName>
    </recommendedName>
</protein>
<keyword evidence="3" id="KW-0479">Metal-binding</keyword>
<evidence type="ECO:0000256" key="4">
    <source>
        <dbReference type="ARBA" id="ARBA00023002"/>
    </source>
</evidence>
<dbReference type="Gene3D" id="1.10.630.10">
    <property type="entry name" value="Cytochrome P450"/>
    <property type="match status" value="1"/>
</dbReference>
<accession>A0A4Y9Y187</accession>
<dbReference type="Proteomes" id="UP000298390">
    <property type="component" value="Unassembled WGS sequence"/>
</dbReference>
<dbReference type="GO" id="GO:0005506">
    <property type="term" value="F:iron ion binding"/>
    <property type="evidence" value="ECO:0007669"/>
    <property type="project" value="InterPro"/>
</dbReference>
<dbReference type="STRING" id="34475.A0A4Y9Y187"/>
<keyword evidence="4" id="KW-0560">Oxidoreductase</keyword>
<dbReference type="SUPFAM" id="SSF48264">
    <property type="entry name" value="Cytochrome P450"/>
    <property type="match status" value="1"/>
</dbReference>
<comment type="similarity">
    <text evidence="2">Belongs to the cytochrome P450 family.</text>
</comment>
<evidence type="ECO:0000256" key="2">
    <source>
        <dbReference type="ARBA" id="ARBA00010617"/>
    </source>
</evidence>
<evidence type="ECO:0000313" key="7">
    <source>
        <dbReference type="Proteomes" id="UP000298390"/>
    </source>
</evidence>
<evidence type="ECO:0000256" key="1">
    <source>
        <dbReference type="ARBA" id="ARBA00001971"/>
    </source>
</evidence>
<comment type="caution">
    <text evidence="6">The sequence shown here is derived from an EMBL/GenBank/DDBJ whole genome shotgun (WGS) entry which is preliminary data.</text>
</comment>
<dbReference type="PANTHER" id="PTHR46206">
    <property type="entry name" value="CYTOCHROME P450"/>
    <property type="match status" value="1"/>
</dbReference>
<dbReference type="EMBL" id="SEKV01000678">
    <property type="protein sequence ID" value="TFY54619.1"/>
    <property type="molecule type" value="Genomic_DNA"/>
</dbReference>
<sequence>MLCTLAGTICVILLLRWLFDPLRRIPGVGSSLPVLSYLGTFRFIFHAKDMLQEGYDKYPVFRLAMLNRWVVVVSGAKMNEELLGLGDDRVSFDEALHELVDPELTISWEAYKYPIHVDAMKQWLPRNSARLFPAILEEVERALEELIPDSETAEWLPVHAYPTVTKIVVRASNRLFVGAPLCRNTEYLDIMRVHAANVDKAATILTLCPKFLKP</sequence>
<evidence type="ECO:0000313" key="6">
    <source>
        <dbReference type="EMBL" id="TFY54619.1"/>
    </source>
</evidence>
<dbReference type="GO" id="GO:0004497">
    <property type="term" value="F:monooxygenase activity"/>
    <property type="evidence" value="ECO:0007669"/>
    <property type="project" value="InterPro"/>
</dbReference>
<evidence type="ECO:0000256" key="5">
    <source>
        <dbReference type="ARBA" id="ARBA00023004"/>
    </source>
</evidence>
<dbReference type="AlphaFoldDB" id="A0A4Y9Y187"/>
<evidence type="ECO:0000256" key="3">
    <source>
        <dbReference type="ARBA" id="ARBA00022723"/>
    </source>
</evidence>
<organism evidence="6 7">
    <name type="scientific">Rhodofomes roseus</name>
    <dbReference type="NCBI Taxonomy" id="34475"/>
    <lineage>
        <taxon>Eukaryota</taxon>
        <taxon>Fungi</taxon>
        <taxon>Dikarya</taxon>
        <taxon>Basidiomycota</taxon>
        <taxon>Agaricomycotina</taxon>
        <taxon>Agaricomycetes</taxon>
        <taxon>Polyporales</taxon>
        <taxon>Rhodofomes</taxon>
    </lineage>
</organism>
<reference evidence="6 7" key="1">
    <citation type="submission" date="2019-01" db="EMBL/GenBank/DDBJ databases">
        <title>Genome sequencing of the rare red list fungi Fomitopsis rosea.</title>
        <authorList>
            <person name="Buettner E."/>
            <person name="Kellner H."/>
        </authorList>
    </citation>
    <scope>NUCLEOTIDE SEQUENCE [LARGE SCALE GENOMIC DNA]</scope>
    <source>
        <strain evidence="6 7">DSM 105464</strain>
    </source>
</reference>
<dbReference type="InterPro" id="IPR036396">
    <property type="entry name" value="Cyt_P450_sf"/>
</dbReference>